<keyword evidence="1" id="KW-0560">Oxidoreductase</keyword>
<dbReference type="PANTHER" id="PTHR43362:SF1">
    <property type="entry name" value="MANNITOL DEHYDROGENASE 2-RELATED"/>
    <property type="match status" value="1"/>
</dbReference>
<dbReference type="Pfam" id="PF01232">
    <property type="entry name" value="Mannitol_dh"/>
    <property type="match status" value="1"/>
</dbReference>
<dbReference type="InterPro" id="IPR023027">
    <property type="entry name" value="Mannitol_DH_CS"/>
</dbReference>
<dbReference type="InterPro" id="IPR050988">
    <property type="entry name" value="Mannitol_DH/Oxidoreductase"/>
</dbReference>
<dbReference type="PRINTS" id="PR00084">
    <property type="entry name" value="MTLDHDRGNASE"/>
</dbReference>
<evidence type="ECO:0000259" key="3">
    <source>
        <dbReference type="Pfam" id="PF01232"/>
    </source>
</evidence>
<dbReference type="InterPro" id="IPR008927">
    <property type="entry name" value="6-PGluconate_DH-like_C_sf"/>
</dbReference>
<dbReference type="RefSeq" id="WP_016789539.1">
    <property type="nucleotide sequence ID" value="NZ_CP170046.1"/>
</dbReference>
<reference evidence="5" key="1">
    <citation type="submission" date="2016-07" db="EMBL/GenBank/DDBJ databases">
        <authorList>
            <person name="Kauffman K."/>
            <person name="Arevalo P."/>
            <person name="Polz M.F."/>
        </authorList>
    </citation>
    <scope>NUCLEOTIDE SEQUENCE</scope>
    <source>
        <strain evidence="5">10N.222.46.E12</strain>
    </source>
</reference>
<gene>
    <name evidence="5" type="ORF">BCS90_10540</name>
</gene>
<dbReference type="Gene3D" id="1.10.1040.10">
    <property type="entry name" value="N-(1-d-carboxylethyl)-l-norvaline Dehydrogenase, domain 2"/>
    <property type="match status" value="1"/>
</dbReference>
<dbReference type="InterPro" id="IPR013131">
    <property type="entry name" value="Mannitol_DH_N"/>
</dbReference>
<dbReference type="Pfam" id="PF08125">
    <property type="entry name" value="Mannitol_dh_C"/>
    <property type="match status" value="1"/>
</dbReference>
<dbReference type="EMBL" id="MDBS01000016">
    <property type="protein sequence ID" value="PMP31741.1"/>
    <property type="molecule type" value="Genomic_DNA"/>
</dbReference>
<evidence type="ECO:0000313" key="5">
    <source>
        <dbReference type="EMBL" id="PMP31741.1"/>
    </source>
</evidence>
<evidence type="ECO:0000256" key="1">
    <source>
        <dbReference type="ARBA" id="ARBA00023002"/>
    </source>
</evidence>
<dbReference type="GO" id="GO:0019594">
    <property type="term" value="P:mannitol metabolic process"/>
    <property type="evidence" value="ECO:0007669"/>
    <property type="project" value="InterPro"/>
</dbReference>
<dbReference type="Gene3D" id="3.40.50.720">
    <property type="entry name" value="NAD(P)-binding Rossmann-like Domain"/>
    <property type="match status" value="1"/>
</dbReference>
<proteinExistence type="predicted"/>
<dbReference type="InterPro" id="IPR036291">
    <property type="entry name" value="NAD(P)-bd_dom_sf"/>
</dbReference>
<organism evidence="5">
    <name type="scientific">Vibrio cyclitrophicus</name>
    <dbReference type="NCBI Taxonomy" id="47951"/>
    <lineage>
        <taxon>Bacteria</taxon>
        <taxon>Pseudomonadati</taxon>
        <taxon>Pseudomonadota</taxon>
        <taxon>Gammaproteobacteria</taxon>
        <taxon>Vibrionales</taxon>
        <taxon>Vibrionaceae</taxon>
        <taxon>Vibrio</taxon>
    </lineage>
</organism>
<protein>
    <submittedName>
        <fullName evidence="5">Fructuronate reductase</fullName>
    </submittedName>
</protein>
<dbReference type="SUPFAM" id="SSF48179">
    <property type="entry name" value="6-phosphogluconate dehydrogenase C-terminal domain-like"/>
    <property type="match status" value="1"/>
</dbReference>
<dbReference type="GO" id="GO:0016616">
    <property type="term" value="F:oxidoreductase activity, acting on the CH-OH group of donors, NAD or NADP as acceptor"/>
    <property type="evidence" value="ECO:0007669"/>
    <property type="project" value="TreeGrafter"/>
</dbReference>
<feature type="domain" description="Mannitol dehydrogenase N-terminal" evidence="3">
    <location>
        <begin position="15"/>
        <end position="263"/>
    </location>
</feature>
<dbReference type="InterPro" id="IPR013328">
    <property type="entry name" value="6PGD_dom2"/>
</dbReference>
<evidence type="ECO:0000259" key="4">
    <source>
        <dbReference type="Pfam" id="PF08125"/>
    </source>
</evidence>
<dbReference type="InterPro" id="IPR000669">
    <property type="entry name" value="Mannitol_DH"/>
</dbReference>
<accession>A0A7Z1S556</accession>
<dbReference type="AlphaFoldDB" id="A0A7Z1S556"/>
<reference evidence="5" key="2">
    <citation type="journal article" date="2018" name="Nature">
        <title>A major lineage of non-tailed dsDNA viruses as unrecognized killers of marine bacteria.</title>
        <authorList>
            <person name="Kauffman K.M."/>
            <person name="Hussain F.A."/>
            <person name="Yang J."/>
            <person name="Arevalo P."/>
            <person name="Brown J.M."/>
            <person name="Chang W.K."/>
            <person name="VanInsberghe D."/>
            <person name="Elsherbini J."/>
            <person name="Sharma R.S."/>
            <person name="Cutler M.B."/>
            <person name="Kelly L."/>
            <person name="Polz M.F."/>
        </authorList>
    </citation>
    <scope>NUCLEOTIDE SEQUENCE</scope>
    <source>
        <strain evidence="5">10N.222.46.E12</strain>
    </source>
</reference>
<comment type="caution">
    <text evidence="5">The sequence shown here is derived from an EMBL/GenBank/DDBJ whole genome shotgun (WGS) entry which is preliminary data.</text>
</comment>
<dbReference type="PANTHER" id="PTHR43362">
    <property type="entry name" value="MANNITOL DEHYDROGENASE DSF1-RELATED"/>
    <property type="match status" value="1"/>
</dbReference>
<dbReference type="PROSITE" id="PS00974">
    <property type="entry name" value="MANNITOL_DHGENASE"/>
    <property type="match status" value="1"/>
</dbReference>
<keyword evidence="2" id="KW-0520">NAD</keyword>
<evidence type="ECO:0000256" key="2">
    <source>
        <dbReference type="ARBA" id="ARBA00023027"/>
    </source>
</evidence>
<sequence length="484" mass="54178">MNKNVNNQYIKKDQEIIHIGLGAFHRAHQALYTSELLDNKKSNWTICSINLFGSQSLIQQLREQGHCYAVLERGATSEQIKISKAITQSLHPDLDGQSTIIEKIANPNVRIVSMTITEKGYCIEPSTGSLDVNNRLIQLDLDSPSRPVSAIGYIVEGLRLRKERNINAFTVLSCDNIQNNGEVAKSAILSFAKLVDLELYSWIEANVTFPNTMVDRIVPAASKESLSYIETAIGYSDPCSIACEPFRQWVIEDNFVIGRPNWDEVGAQFVDDVIPFEEMKLRMLNGSHSLLAYLGYLSGYKYVSEAISDPYFKKVILDFMMNEQTPSLSLPKETDIAAYADSLIERFSNPNLKHLTSQIAMDGSQKLPPRFCESLKYNRENAVQTTWLELGIAGWMAYVIGMDDNGDAIEVHDPMAGVFKQIKQESKTPREAVISLLSIDGIFESSLLADAEFVNKIVDLFECIQEVGAMQTLHNLTKTLNLKG</sequence>
<dbReference type="InterPro" id="IPR013118">
    <property type="entry name" value="Mannitol_DH_C"/>
</dbReference>
<feature type="domain" description="Mannitol dehydrogenase C-terminal" evidence="4">
    <location>
        <begin position="272"/>
        <end position="462"/>
    </location>
</feature>
<dbReference type="SUPFAM" id="SSF51735">
    <property type="entry name" value="NAD(P)-binding Rossmann-fold domains"/>
    <property type="match status" value="1"/>
</dbReference>
<name>A0A7Z1S556_9VIBR</name>